<dbReference type="EMBL" id="FMZE01000002">
    <property type="protein sequence ID" value="SDC49237.1"/>
    <property type="molecule type" value="Genomic_DNA"/>
</dbReference>
<organism evidence="3 4">
    <name type="scientific">Prauserella marina</name>
    <dbReference type="NCBI Taxonomy" id="530584"/>
    <lineage>
        <taxon>Bacteria</taxon>
        <taxon>Bacillati</taxon>
        <taxon>Actinomycetota</taxon>
        <taxon>Actinomycetes</taxon>
        <taxon>Pseudonocardiales</taxon>
        <taxon>Pseudonocardiaceae</taxon>
        <taxon>Prauserella</taxon>
    </lineage>
</organism>
<dbReference type="Proteomes" id="UP000199494">
    <property type="component" value="Unassembled WGS sequence"/>
</dbReference>
<dbReference type="Pfam" id="PF25906">
    <property type="entry name" value="PucR-like_N"/>
    <property type="match status" value="1"/>
</dbReference>
<dbReference type="InterPro" id="IPR042070">
    <property type="entry name" value="PucR_C-HTH_sf"/>
</dbReference>
<dbReference type="STRING" id="530584.SAMN05421630_102307"/>
<protein>
    <submittedName>
        <fullName evidence="3">PucR C-terminal helix-turn-helix domain-containing protein</fullName>
    </submittedName>
</protein>
<dbReference type="Pfam" id="PF13556">
    <property type="entry name" value="HTH_30"/>
    <property type="match status" value="1"/>
</dbReference>
<keyword evidence="4" id="KW-1185">Reference proteome</keyword>
<dbReference type="AlphaFoldDB" id="A0A1G6M1K7"/>
<dbReference type="InterPro" id="IPR051448">
    <property type="entry name" value="CdaR-like_regulators"/>
</dbReference>
<evidence type="ECO:0000259" key="2">
    <source>
        <dbReference type="Pfam" id="PF25906"/>
    </source>
</evidence>
<dbReference type="PANTHER" id="PTHR33744">
    <property type="entry name" value="CARBOHYDRATE DIACID REGULATOR"/>
    <property type="match status" value="1"/>
</dbReference>
<accession>A0A1G6M1K7</accession>
<gene>
    <name evidence="3" type="ORF">SAMN05421630_102307</name>
</gene>
<feature type="domain" description="PucR C-terminal helix-turn-helix" evidence="1">
    <location>
        <begin position="336"/>
        <end position="392"/>
    </location>
</feature>
<evidence type="ECO:0000313" key="3">
    <source>
        <dbReference type="EMBL" id="SDC49237.1"/>
    </source>
</evidence>
<sequence length="422" mass="46725">MTGRVLDDSADSVVLPGRLADIMRPELESVSEEIVTEIRGLIPEYRRPIDGPYGKSIRAGVSHAIALFVEQIANPTASKDHAHEVHRRLGQFEMREGRSLDTLQAAYRVGARVAWRRIMRVGRRSGFSSAVMSQLADAMLAFMDELASVALDGYLEAKAGSADALDTWRRRLLQLILERPSAPSEAIHELAQLVNWPVPELATPIAVRPLYRSASPGHPALDPEILAELGGREPHVLVPGELTKQRLLMLQAAMPESRLAIGPCVPLDAVADALRWSRKTLNLVDEGSLPALRVTWVQDRLPLLLLHSDESLAGQLRRRLYGLMEGLTSKQRDRMLTTLRAWLDAQGNVLDVAGKLAVHPQTVRYRMRQLEAMFGERLHDPESRFELELALRMLRLGKTAATSLSRTAPRALAGLPSVAPVR</sequence>
<dbReference type="InterPro" id="IPR058663">
    <property type="entry name" value="PucR-like_N"/>
</dbReference>
<dbReference type="PANTHER" id="PTHR33744:SF1">
    <property type="entry name" value="DNA-BINDING TRANSCRIPTIONAL ACTIVATOR ADER"/>
    <property type="match status" value="1"/>
</dbReference>
<evidence type="ECO:0000259" key="1">
    <source>
        <dbReference type="Pfam" id="PF13556"/>
    </source>
</evidence>
<dbReference type="RefSeq" id="WP_245865864.1">
    <property type="nucleotide sequence ID" value="NZ_CP016353.1"/>
</dbReference>
<dbReference type="InterPro" id="IPR025736">
    <property type="entry name" value="PucR_C-HTH_dom"/>
</dbReference>
<dbReference type="Gene3D" id="1.10.10.2840">
    <property type="entry name" value="PucR C-terminal helix-turn-helix domain"/>
    <property type="match status" value="1"/>
</dbReference>
<feature type="domain" description="PucR-like N-terminal" evidence="2">
    <location>
        <begin position="15"/>
        <end position="177"/>
    </location>
</feature>
<proteinExistence type="predicted"/>
<name>A0A1G6M1K7_9PSEU</name>
<reference evidence="3 4" key="1">
    <citation type="submission" date="2016-10" db="EMBL/GenBank/DDBJ databases">
        <authorList>
            <person name="de Groot N.N."/>
        </authorList>
    </citation>
    <scope>NUCLEOTIDE SEQUENCE [LARGE SCALE GENOMIC DNA]</scope>
    <source>
        <strain evidence="3 4">CGMCC 4.5506</strain>
    </source>
</reference>
<evidence type="ECO:0000313" key="4">
    <source>
        <dbReference type="Proteomes" id="UP000199494"/>
    </source>
</evidence>